<dbReference type="EMBL" id="JAMZMK010009947">
    <property type="protein sequence ID" value="KAI7733547.1"/>
    <property type="molecule type" value="Genomic_DNA"/>
</dbReference>
<reference evidence="1" key="1">
    <citation type="submission" date="2022-06" db="EMBL/GenBank/DDBJ databases">
        <title>Uncovering the hologenomic basis of an extraordinary plant invasion.</title>
        <authorList>
            <person name="Bieker V.C."/>
            <person name="Martin M.D."/>
            <person name="Gilbert T."/>
            <person name="Hodgins K."/>
            <person name="Battlay P."/>
            <person name="Petersen B."/>
            <person name="Wilson J."/>
        </authorList>
    </citation>
    <scope>NUCLEOTIDE SEQUENCE</scope>
    <source>
        <strain evidence="1">AA19_3_7</strain>
        <tissue evidence="1">Leaf</tissue>
    </source>
</reference>
<dbReference type="Proteomes" id="UP001206925">
    <property type="component" value="Unassembled WGS sequence"/>
</dbReference>
<sequence>MMVSGSLSRKSDRPVTLMIPDAYFSFAVDIAIEASVPVFCFETVSPCCMWTSYLNLPTLIEAGVVPFKGMV</sequence>
<protein>
    <submittedName>
        <fullName evidence="1">Uncharacterized protein</fullName>
    </submittedName>
</protein>
<proteinExistence type="predicted"/>
<gene>
    <name evidence="1" type="ORF">M8C21_005035</name>
</gene>
<evidence type="ECO:0000313" key="1">
    <source>
        <dbReference type="EMBL" id="KAI7733547.1"/>
    </source>
</evidence>
<dbReference type="SUPFAM" id="SSF53756">
    <property type="entry name" value="UDP-Glycosyltransferase/glycogen phosphorylase"/>
    <property type="match status" value="1"/>
</dbReference>
<name>A0AAD5C1X8_AMBAR</name>
<accession>A0AAD5C1X8</accession>
<dbReference type="AlphaFoldDB" id="A0AAD5C1X8"/>
<comment type="caution">
    <text evidence="1">The sequence shown here is derived from an EMBL/GenBank/DDBJ whole genome shotgun (WGS) entry which is preliminary data.</text>
</comment>
<keyword evidence="2" id="KW-1185">Reference proteome</keyword>
<evidence type="ECO:0000313" key="2">
    <source>
        <dbReference type="Proteomes" id="UP001206925"/>
    </source>
</evidence>
<dbReference type="Gene3D" id="3.40.50.2000">
    <property type="entry name" value="Glycogen Phosphorylase B"/>
    <property type="match status" value="1"/>
</dbReference>
<organism evidence="1 2">
    <name type="scientific">Ambrosia artemisiifolia</name>
    <name type="common">Common ragweed</name>
    <dbReference type="NCBI Taxonomy" id="4212"/>
    <lineage>
        <taxon>Eukaryota</taxon>
        <taxon>Viridiplantae</taxon>
        <taxon>Streptophyta</taxon>
        <taxon>Embryophyta</taxon>
        <taxon>Tracheophyta</taxon>
        <taxon>Spermatophyta</taxon>
        <taxon>Magnoliopsida</taxon>
        <taxon>eudicotyledons</taxon>
        <taxon>Gunneridae</taxon>
        <taxon>Pentapetalae</taxon>
        <taxon>asterids</taxon>
        <taxon>campanulids</taxon>
        <taxon>Asterales</taxon>
        <taxon>Asteraceae</taxon>
        <taxon>Asteroideae</taxon>
        <taxon>Heliantheae alliance</taxon>
        <taxon>Heliantheae</taxon>
        <taxon>Ambrosia</taxon>
    </lineage>
</organism>